<comment type="catalytic activity">
    <reaction evidence="9">
        <text>2 cob(II)alamin + reduced [electron-transfer flavoprotein] + 2 ATP = 2 adenosylcob(III)alamin + 2 triphosphate + oxidized [electron-transfer flavoprotein] + 3 H(+)</text>
        <dbReference type="Rhea" id="RHEA:28671"/>
        <dbReference type="Rhea" id="RHEA-COMP:10685"/>
        <dbReference type="Rhea" id="RHEA-COMP:10686"/>
        <dbReference type="ChEBI" id="CHEBI:15378"/>
        <dbReference type="ChEBI" id="CHEBI:16304"/>
        <dbReference type="ChEBI" id="CHEBI:18036"/>
        <dbReference type="ChEBI" id="CHEBI:18408"/>
        <dbReference type="ChEBI" id="CHEBI:30616"/>
        <dbReference type="ChEBI" id="CHEBI:57692"/>
        <dbReference type="ChEBI" id="CHEBI:58307"/>
        <dbReference type="EC" id="2.5.1.17"/>
    </reaction>
</comment>
<dbReference type="InterPro" id="IPR027417">
    <property type="entry name" value="P-loop_NTPase"/>
</dbReference>
<evidence type="ECO:0000256" key="1">
    <source>
        <dbReference type="ARBA" id="ARBA00005121"/>
    </source>
</evidence>
<evidence type="ECO:0000313" key="11">
    <source>
        <dbReference type="Proteomes" id="UP000001933"/>
    </source>
</evidence>
<evidence type="ECO:0000256" key="6">
    <source>
        <dbReference type="ARBA" id="ARBA00033334"/>
    </source>
</evidence>
<dbReference type="InParanoid" id="Q2LX61"/>
<evidence type="ECO:0000256" key="3">
    <source>
        <dbReference type="ARBA" id="ARBA00012454"/>
    </source>
</evidence>
<comment type="catalytic activity">
    <reaction evidence="8">
        <text>2 cob(II)yrinate a,c diamide + reduced [electron-transfer flavoprotein] + 2 ATP = 2 adenosylcob(III)yrinate a,c-diamide + 2 triphosphate + oxidized [electron-transfer flavoprotein] + 3 H(+)</text>
        <dbReference type="Rhea" id="RHEA:11528"/>
        <dbReference type="Rhea" id="RHEA-COMP:10685"/>
        <dbReference type="Rhea" id="RHEA-COMP:10686"/>
        <dbReference type="ChEBI" id="CHEBI:15378"/>
        <dbReference type="ChEBI" id="CHEBI:18036"/>
        <dbReference type="ChEBI" id="CHEBI:30616"/>
        <dbReference type="ChEBI" id="CHEBI:57692"/>
        <dbReference type="ChEBI" id="CHEBI:58307"/>
        <dbReference type="ChEBI" id="CHEBI:58503"/>
        <dbReference type="ChEBI" id="CHEBI:58537"/>
        <dbReference type="EC" id="2.5.1.17"/>
    </reaction>
</comment>
<sequence length="176" mass="18934">MTSQKRRILLFTGEGKGKTTAALGMALRACGHGMRVRIIQFIKADPTTGEAAAVSHLPGVELIQTGLGFVPPESSAEYSRHRQAAERGLLLAEEAVLSDQYDLIVLDEICNAIALHLLTEEKVISVVRQAGSCRTIVLTGRDAPESLLSLADTVTIMTCFKHAMTAGRPSEKGVEY</sequence>
<name>Q2LX61_SYNAS</name>
<dbReference type="PANTHER" id="PTHR46638:SF1">
    <property type="entry name" value="CORRINOID ADENOSYLTRANSFERASE"/>
    <property type="match status" value="1"/>
</dbReference>
<evidence type="ECO:0000256" key="7">
    <source>
        <dbReference type="ARBA" id="ARBA00033354"/>
    </source>
</evidence>
<dbReference type="SUPFAM" id="SSF52540">
    <property type="entry name" value="P-loop containing nucleoside triphosphate hydrolases"/>
    <property type="match status" value="1"/>
</dbReference>
<evidence type="ECO:0000256" key="9">
    <source>
        <dbReference type="ARBA" id="ARBA00048692"/>
    </source>
</evidence>
<comment type="similarity">
    <text evidence="2">Belongs to the Cob(I)alamin adenosyltransferase family.</text>
</comment>
<dbReference type="eggNOG" id="COG2109">
    <property type="taxonomic scope" value="Bacteria"/>
</dbReference>
<evidence type="ECO:0000256" key="4">
    <source>
        <dbReference type="ARBA" id="ARBA00024929"/>
    </source>
</evidence>
<dbReference type="EMBL" id="CP000252">
    <property type="protein sequence ID" value="ABC78668.1"/>
    <property type="molecule type" value="Genomic_DNA"/>
</dbReference>
<dbReference type="STRING" id="56780.SYN_01073"/>
<dbReference type="Proteomes" id="UP000001933">
    <property type="component" value="Chromosome"/>
</dbReference>
<accession>Q2LX61</accession>
<evidence type="ECO:0000256" key="5">
    <source>
        <dbReference type="ARBA" id="ARBA00031529"/>
    </source>
</evidence>
<dbReference type="GO" id="GO:0009236">
    <property type="term" value="P:cobalamin biosynthetic process"/>
    <property type="evidence" value="ECO:0007669"/>
    <property type="project" value="UniProtKB-UniPathway"/>
</dbReference>
<gene>
    <name evidence="10" type="ORF">SYN_01073</name>
</gene>
<dbReference type="CDD" id="cd00561">
    <property type="entry name" value="CobA_ACA"/>
    <property type="match status" value="1"/>
</dbReference>
<dbReference type="FunCoup" id="Q2LX61">
    <property type="interactions" value="140"/>
</dbReference>
<dbReference type="AlphaFoldDB" id="Q2LX61"/>
<dbReference type="Gene3D" id="3.40.50.300">
    <property type="entry name" value="P-loop containing nucleotide triphosphate hydrolases"/>
    <property type="match status" value="1"/>
</dbReference>
<dbReference type="RefSeq" id="WP_011418685.1">
    <property type="nucleotide sequence ID" value="NC_007759.1"/>
</dbReference>
<dbReference type="GO" id="GO:0005524">
    <property type="term" value="F:ATP binding"/>
    <property type="evidence" value="ECO:0007669"/>
    <property type="project" value="InterPro"/>
</dbReference>
<organism evidence="10 11">
    <name type="scientific">Syntrophus aciditrophicus (strain SB)</name>
    <dbReference type="NCBI Taxonomy" id="56780"/>
    <lineage>
        <taxon>Bacteria</taxon>
        <taxon>Pseudomonadati</taxon>
        <taxon>Thermodesulfobacteriota</taxon>
        <taxon>Syntrophia</taxon>
        <taxon>Syntrophales</taxon>
        <taxon>Syntrophaceae</taxon>
        <taxon>Syntrophus</taxon>
    </lineage>
</organism>
<evidence type="ECO:0000256" key="2">
    <source>
        <dbReference type="ARBA" id="ARBA00007487"/>
    </source>
</evidence>
<keyword evidence="11" id="KW-1185">Reference proteome</keyword>
<dbReference type="Pfam" id="PF02572">
    <property type="entry name" value="CobA_CobO_BtuR"/>
    <property type="match status" value="1"/>
</dbReference>
<comment type="pathway">
    <text evidence="1">Cofactor biosynthesis; adenosylcobalamin biosynthesis; adenosylcobalamin from cob(II)yrinate a,c-diamide: step 2/7.</text>
</comment>
<proteinExistence type="inferred from homology"/>
<dbReference type="UniPathway" id="UPA00148">
    <property type="reaction ID" value="UER00233"/>
</dbReference>
<dbReference type="PANTHER" id="PTHR46638">
    <property type="entry name" value="CORRINOID ADENOSYLTRANSFERASE"/>
    <property type="match status" value="1"/>
</dbReference>
<comment type="function">
    <text evidence="4">Required for both de novo synthesis of the corrin ring for the assimilation of exogenous corrinoids. Participates in the adenosylation of a variety of incomplete and complete corrinoids.</text>
</comment>
<dbReference type="KEGG" id="sat:SYN_01073"/>
<dbReference type="InterPro" id="IPR003724">
    <property type="entry name" value="CblAdoTrfase_CobA"/>
</dbReference>
<protein>
    <recommendedName>
        <fullName evidence="3">corrinoid adenosyltransferase</fullName>
        <ecNumber evidence="3">2.5.1.17</ecNumber>
    </recommendedName>
    <alternativeName>
        <fullName evidence="5">Cob(II)alamin adenosyltransferase</fullName>
    </alternativeName>
    <alternativeName>
        <fullName evidence="7">Cob(II)yrinic acid a,c-diamide adenosyltransferase</fullName>
    </alternativeName>
    <alternativeName>
        <fullName evidence="6">Cobinamide/cobalamin adenosyltransferase</fullName>
    </alternativeName>
</protein>
<dbReference type="OrthoDB" id="9810309at2"/>
<keyword evidence="10" id="KW-0808">Transferase</keyword>
<dbReference type="GO" id="GO:0008817">
    <property type="term" value="F:corrinoid adenosyltransferase activity"/>
    <property type="evidence" value="ECO:0007669"/>
    <property type="project" value="UniProtKB-EC"/>
</dbReference>
<dbReference type="PIRSF" id="PIRSF015617">
    <property type="entry name" value="Adensltrnsf_CobA"/>
    <property type="match status" value="1"/>
</dbReference>
<dbReference type="HOGENOM" id="CLU_088595_0_1_7"/>
<evidence type="ECO:0000256" key="8">
    <source>
        <dbReference type="ARBA" id="ARBA00048555"/>
    </source>
</evidence>
<reference evidence="10 11" key="1">
    <citation type="journal article" date="2007" name="Proc. Natl. Acad. Sci. U.S.A.">
        <title>The genome of Syntrophus aciditrophicus: life at the thermodynamic limit of microbial growth.</title>
        <authorList>
            <person name="McInerney M.J."/>
            <person name="Rohlin L."/>
            <person name="Mouttaki H."/>
            <person name="Kim U."/>
            <person name="Krupp R.S."/>
            <person name="Rios-Hernandez L."/>
            <person name="Sieber J."/>
            <person name="Struchtemeyer C.G."/>
            <person name="Bhattacharyya A."/>
            <person name="Campbell J.W."/>
            <person name="Gunsalus R.P."/>
        </authorList>
    </citation>
    <scope>NUCLEOTIDE SEQUENCE [LARGE SCALE GENOMIC DNA]</scope>
    <source>
        <strain evidence="10 11">SB</strain>
    </source>
</reference>
<dbReference type="EC" id="2.5.1.17" evidence="3"/>
<evidence type="ECO:0000313" key="10">
    <source>
        <dbReference type="EMBL" id="ABC78668.1"/>
    </source>
</evidence>